<protein>
    <submittedName>
        <fullName evidence="3">Uncharacterized protein</fullName>
    </submittedName>
</protein>
<organism evidence="3 4">
    <name type="scientific">Prorocentrum cordatum</name>
    <dbReference type="NCBI Taxonomy" id="2364126"/>
    <lineage>
        <taxon>Eukaryota</taxon>
        <taxon>Sar</taxon>
        <taxon>Alveolata</taxon>
        <taxon>Dinophyceae</taxon>
        <taxon>Prorocentrales</taxon>
        <taxon>Prorocentraceae</taxon>
        <taxon>Prorocentrum</taxon>
    </lineage>
</organism>
<comment type="caution">
    <text evidence="3">The sequence shown here is derived from an EMBL/GenBank/DDBJ whole genome shotgun (WGS) entry which is preliminary data.</text>
</comment>
<name>A0ABN9UZ69_9DINO</name>
<sequence>MPRVALTQLGRSLWAKRLLGGLFLSVACVQTIARTCGRTDDHKPSLSIQDRKPVVTAAIVVAMFSSGFFRGMFGIAGPPAM</sequence>
<keyword evidence="1" id="KW-0812">Transmembrane</keyword>
<evidence type="ECO:0000256" key="1">
    <source>
        <dbReference type="SAM" id="Phobius"/>
    </source>
</evidence>
<accession>A0ABN9UZ69</accession>
<dbReference type="PROSITE" id="PS51257">
    <property type="entry name" value="PROKAR_LIPOPROTEIN"/>
    <property type="match status" value="1"/>
</dbReference>
<gene>
    <name evidence="3" type="ORF">PCOR1329_LOCUS53056</name>
</gene>
<feature type="non-terminal residue" evidence="3">
    <location>
        <position position="81"/>
    </location>
</feature>
<keyword evidence="2" id="KW-0732">Signal</keyword>
<keyword evidence="1" id="KW-1133">Transmembrane helix</keyword>
<feature type="transmembrane region" description="Helical" evidence="1">
    <location>
        <begin position="57"/>
        <end position="76"/>
    </location>
</feature>
<keyword evidence="1" id="KW-0472">Membrane</keyword>
<reference evidence="3" key="1">
    <citation type="submission" date="2023-10" db="EMBL/GenBank/DDBJ databases">
        <authorList>
            <person name="Chen Y."/>
            <person name="Shah S."/>
            <person name="Dougan E. K."/>
            <person name="Thang M."/>
            <person name="Chan C."/>
        </authorList>
    </citation>
    <scope>NUCLEOTIDE SEQUENCE [LARGE SCALE GENOMIC DNA]</scope>
</reference>
<proteinExistence type="predicted"/>
<dbReference type="Proteomes" id="UP001189429">
    <property type="component" value="Unassembled WGS sequence"/>
</dbReference>
<keyword evidence="4" id="KW-1185">Reference proteome</keyword>
<evidence type="ECO:0000256" key="2">
    <source>
        <dbReference type="SAM" id="SignalP"/>
    </source>
</evidence>
<evidence type="ECO:0000313" key="4">
    <source>
        <dbReference type="Proteomes" id="UP001189429"/>
    </source>
</evidence>
<dbReference type="EMBL" id="CAUYUJ010016463">
    <property type="protein sequence ID" value="CAK0865576.1"/>
    <property type="molecule type" value="Genomic_DNA"/>
</dbReference>
<feature type="signal peptide" evidence="2">
    <location>
        <begin position="1"/>
        <end position="33"/>
    </location>
</feature>
<feature type="chain" id="PRO_5047436889" evidence="2">
    <location>
        <begin position="34"/>
        <end position="81"/>
    </location>
</feature>
<evidence type="ECO:0000313" key="3">
    <source>
        <dbReference type="EMBL" id="CAK0865576.1"/>
    </source>
</evidence>